<accession>A0A1C4UWR0</accession>
<dbReference type="RefSeq" id="WP_157742421.1">
    <property type="nucleotide sequence ID" value="NZ_LT607409.1"/>
</dbReference>
<dbReference type="Proteomes" id="UP000198224">
    <property type="component" value="Chromosome I"/>
</dbReference>
<dbReference type="SUPFAM" id="SSF140453">
    <property type="entry name" value="EsxAB dimer-like"/>
    <property type="match status" value="1"/>
</dbReference>
<protein>
    <recommendedName>
        <fullName evidence="3">Proteins of 100 residues with WXG</fullName>
    </recommendedName>
</protein>
<gene>
    <name evidence="1" type="ORF">GA0070612_0826</name>
</gene>
<evidence type="ECO:0008006" key="3">
    <source>
        <dbReference type="Google" id="ProtNLM"/>
    </source>
</evidence>
<dbReference type="AlphaFoldDB" id="A0A1C4UWR0"/>
<dbReference type="Gene3D" id="1.10.287.1060">
    <property type="entry name" value="ESAT-6-like"/>
    <property type="match status" value="1"/>
</dbReference>
<sequence length="243" mass="25882">MREPTAFLVEPGQPDASMTKGFANPIGILDALSISHWVNQIIKDIAGYDVIGTISSAFVGDWESFYKAGDAYGNLGQSLQALGQNVSLTASQLDQQWDGHAADAAFVYLRQLGMAAVEQNIVLTQIEEKYHEAGRAIWLLADMIGGLIKMMIDKAIIIGVSAAAGTALIETGVGAVAGYGIAAWQALELVKKVNDAALKIQAGGTLIMGFFSFIKTLAEQGGELSQFPLPDRPYTSPVRHEPA</sequence>
<dbReference type="InterPro" id="IPR036689">
    <property type="entry name" value="ESAT-6-like_sf"/>
</dbReference>
<proteinExistence type="predicted"/>
<evidence type="ECO:0000313" key="1">
    <source>
        <dbReference type="EMBL" id="SCE76163.1"/>
    </source>
</evidence>
<dbReference type="EMBL" id="LT607409">
    <property type="protein sequence ID" value="SCE76163.1"/>
    <property type="molecule type" value="Genomic_DNA"/>
</dbReference>
<evidence type="ECO:0000313" key="2">
    <source>
        <dbReference type="Proteomes" id="UP000198224"/>
    </source>
</evidence>
<name>A0A1C4UWR0_9ACTN</name>
<reference evidence="2" key="1">
    <citation type="submission" date="2016-06" db="EMBL/GenBank/DDBJ databases">
        <authorList>
            <person name="Varghese N."/>
            <person name="Submissions Spin"/>
        </authorList>
    </citation>
    <scope>NUCLEOTIDE SEQUENCE [LARGE SCALE GENOMIC DNA]</scope>
    <source>
        <strain evidence="2">DSM 45160</strain>
    </source>
</reference>
<organism evidence="1 2">
    <name type="scientific">Micromonospora chokoriensis</name>
    <dbReference type="NCBI Taxonomy" id="356851"/>
    <lineage>
        <taxon>Bacteria</taxon>
        <taxon>Bacillati</taxon>
        <taxon>Actinomycetota</taxon>
        <taxon>Actinomycetes</taxon>
        <taxon>Micromonosporales</taxon>
        <taxon>Micromonosporaceae</taxon>
        <taxon>Micromonospora</taxon>
    </lineage>
</organism>
<keyword evidence="2" id="KW-1185">Reference proteome</keyword>